<feature type="transmembrane region" description="Helical" evidence="1">
    <location>
        <begin position="244"/>
        <end position="262"/>
    </location>
</feature>
<reference evidence="3 4" key="1">
    <citation type="submission" date="2020-07" db="EMBL/GenBank/DDBJ databases">
        <title>Genomic Encyclopedia of Type Strains, Phase IV (KMG-V): Genome sequencing to study the core and pangenomes of soil and plant-associated prokaryotes.</title>
        <authorList>
            <person name="Whitman W."/>
        </authorList>
    </citation>
    <scope>NUCLEOTIDE SEQUENCE [LARGE SCALE GENOMIC DNA]</scope>
    <source>
        <strain evidence="3 4">C8</strain>
    </source>
</reference>
<organism evidence="3 4">
    <name type="scientific">Methanococcus maripaludis</name>
    <name type="common">Methanococcus deltae</name>
    <dbReference type="NCBI Taxonomy" id="39152"/>
    <lineage>
        <taxon>Archaea</taxon>
        <taxon>Methanobacteriati</taxon>
        <taxon>Methanobacteriota</taxon>
        <taxon>Methanomada group</taxon>
        <taxon>Methanococci</taxon>
        <taxon>Methanococcales</taxon>
        <taxon>Methanococcaceae</taxon>
        <taxon>Methanococcus</taxon>
    </lineage>
</organism>
<keyword evidence="1" id="KW-0812">Transmembrane</keyword>
<accession>A0A7J9PFK5</accession>
<protein>
    <recommendedName>
        <fullName evidence="2">PEGA domain-containing protein</fullName>
    </recommendedName>
</protein>
<evidence type="ECO:0000256" key="1">
    <source>
        <dbReference type="SAM" id="Phobius"/>
    </source>
</evidence>
<dbReference type="RefSeq" id="WP_011976668.1">
    <property type="nucleotide sequence ID" value="NZ_JACDUL010000002.1"/>
</dbReference>
<evidence type="ECO:0000259" key="2">
    <source>
        <dbReference type="Pfam" id="PF08308"/>
    </source>
</evidence>
<sequence>MFKKSAFILLLCIILNIASVSAIPYLDAEISSPEIERGTIEKIYVEVEEISGTSNAYNITIIPEIYDDNVKISPENIEIPTLNDGTIVKVSFKIDASKNTELGEKSGKIFIEYYDFDSKNDEYVGPKSIQKSFTYEIIEGYGIYSINSNPENISVYLNGNYVGNTPLNVSIKEGNHFLRLSSEIFGNYSEKITVKVGESINLFKNFEKIENLENVSKNIIISEHNSKNVSEVFEISKNISFKGILVYFGFLLVALLIIFAVSKNKY</sequence>
<proteinExistence type="predicted"/>
<dbReference type="EMBL" id="JACDUL010000002">
    <property type="protein sequence ID" value="MBA2862035.1"/>
    <property type="molecule type" value="Genomic_DNA"/>
</dbReference>
<gene>
    <name evidence="3" type="ORF">HNP90_000914</name>
</gene>
<comment type="caution">
    <text evidence="3">The sequence shown here is derived from an EMBL/GenBank/DDBJ whole genome shotgun (WGS) entry which is preliminary data.</text>
</comment>
<name>A0A7J9PFK5_METMI</name>
<dbReference type="PANTHER" id="PTHR36194:SF1">
    <property type="entry name" value="S-LAYER-LIKE PROTEIN"/>
    <property type="match status" value="1"/>
</dbReference>
<evidence type="ECO:0000313" key="4">
    <source>
        <dbReference type="Proteomes" id="UP000533207"/>
    </source>
</evidence>
<dbReference type="InterPro" id="IPR013229">
    <property type="entry name" value="PEGA"/>
</dbReference>
<dbReference type="AlphaFoldDB" id="A0A7J9PFK5"/>
<keyword evidence="1" id="KW-1133">Transmembrane helix</keyword>
<dbReference type="PANTHER" id="PTHR36194">
    <property type="entry name" value="S-LAYER-LIKE PROTEIN"/>
    <property type="match status" value="1"/>
</dbReference>
<keyword evidence="1" id="KW-0472">Membrane</keyword>
<feature type="domain" description="PEGA" evidence="2">
    <location>
        <begin position="142"/>
        <end position="208"/>
    </location>
</feature>
<evidence type="ECO:0000313" key="3">
    <source>
        <dbReference type="EMBL" id="MBA2862035.1"/>
    </source>
</evidence>
<dbReference type="Proteomes" id="UP000533207">
    <property type="component" value="Unassembled WGS sequence"/>
</dbReference>
<dbReference type="Pfam" id="PF08308">
    <property type="entry name" value="PEGA"/>
    <property type="match status" value="1"/>
</dbReference>